<evidence type="ECO:0008006" key="4">
    <source>
        <dbReference type="Google" id="ProtNLM"/>
    </source>
</evidence>
<dbReference type="STRING" id="479431.Namu_2307"/>
<keyword evidence="1" id="KW-0472">Membrane</keyword>
<dbReference type="RefSeq" id="WP_015747573.1">
    <property type="nucleotide sequence ID" value="NC_013235.1"/>
</dbReference>
<feature type="transmembrane region" description="Helical" evidence="1">
    <location>
        <begin position="30"/>
        <end position="52"/>
    </location>
</feature>
<keyword evidence="1" id="KW-1133">Transmembrane helix</keyword>
<feature type="transmembrane region" description="Helical" evidence="1">
    <location>
        <begin position="162"/>
        <end position="183"/>
    </location>
</feature>
<dbReference type="OrthoDB" id="3579673at2"/>
<dbReference type="EMBL" id="CP001737">
    <property type="protein sequence ID" value="ACV78683.1"/>
    <property type="molecule type" value="Genomic_DNA"/>
</dbReference>
<feature type="transmembrane region" description="Helical" evidence="1">
    <location>
        <begin position="295"/>
        <end position="316"/>
    </location>
</feature>
<dbReference type="KEGG" id="nml:Namu_2307"/>
<feature type="transmembrane region" description="Helical" evidence="1">
    <location>
        <begin position="190"/>
        <end position="209"/>
    </location>
</feature>
<sequence length="323" mass="34067">MNTTSIAPARPLAGRAPGGMWWVAWRQHRTLVLSGLGLMLVVAVAMVVFRLIYDARPPGGSQYADDNRFWLWLRLSLVVLPVGLGALGGTMVVGPERERGTTLFAFSQGVGRFRWYWTKCAVVVAPLTVGVLALGLLAQWVVTAPGLEPWSPFAVPDFQTNGTVPAILTLIAFGVGVPAGALLRSLAAALTLAFVLATVVTAALGYGAYVDLAPHDRVVTPVAQAYGVLPEGGYQVGYGYLDAAGRTVPVPSCPFDVGPSGSQADGDAAWQRCLTGAGVVASYVEYVAADRRTQVTLSLAGLGTVIAAAGFTLGWWRVRRRSL</sequence>
<reference evidence="2 3" key="2">
    <citation type="journal article" date="2010" name="Stand. Genomic Sci.">
        <title>Complete genome sequence of Nakamurella multipartita type strain (Y-104).</title>
        <authorList>
            <person name="Tice H."/>
            <person name="Mayilraj S."/>
            <person name="Sims D."/>
            <person name="Lapidus A."/>
            <person name="Nolan M."/>
            <person name="Lucas S."/>
            <person name="Glavina Del Rio T."/>
            <person name="Copeland A."/>
            <person name="Cheng J.F."/>
            <person name="Meincke L."/>
            <person name="Bruce D."/>
            <person name="Goodwin L."/>
            <person name="Pitluck S."/>
            <person name="Ivanova N."/>
            <person name="Mavromatis K."/>
            <person name="Ovchinnikova G."/>
            <person name="Pati A."/>
            <person name="Chen A."/>
            <person name="Palaniappan K."/>
            <person name="Land M."/>
            <person name="Hauser L."/>
            <person name="Chang Y.J."/>
            <person name="Jeffries C.D."/>
            <person name="Detter J.C."/>
            <person name="Brettin T."/>
            <person name="Rohde M."/>
            <person name="Goker M."/>
            <person name="Bristow J."/>
            <person name="Eisen J.A."/>
            <person name="Markowitz V."/>
            <person name="Hugenholtz P."/>
            <person name="Kyrpides N.C."/>
            <person name="Klenk H.P."/>
            <person name="Chen F."/>
        </authorList>
    </citation>
    <scope>NUCLEOTIDE SEQUENCE [LARGE SCALE GENOMIC DNA]</scope>
    <source>
        <strain evidence="3">ATCC 700099 / DSM 44233 / CIP 104796 / JCM 9543 / NBRC 105858 / Y-104</strain>
    </source>
</reference>
<keyword evidence="1" id="KW-0812">Transmembrane</keyword>
<gene>
    <name evidence="2" type="ordered locus">Namu_2307</name>
</gene>
<reference evidence="3" key="1">
    <citation type="submission" date="2009-09" db="EMBL/GenBank/DDBJ databases">
        <title>The complete genome of Nakamurella multipartita DSM 44233.</title>
        <authorList>
            <consortium name="US DOE Joint Genome Institute (JGI-PGF)"/>
            <person name="Lucas S."/>
            <person name="Copeland A."/>
            <person name="Lapidus A."/>
            <person name="Glavina del Rio T."/>
            <person name="Dalin E."/>
            <person name="Tice H."/>
            <person name="Bruce D."/>
            <person name="Goodwin L."/>
            <person name="Pitluck S."/>
            <person name="Kyrpides N."/>
            <person name="Mavromatis K."/>
            <person name="Ivanova N."/>
            <person name="Ovchinnikova G."/>
            <person name="Sims D."/>
            <person name="Meincke L."/>
            <person name="Brettin T."/>
            <person name="Detter J.C."/>
            <person name="Han C."/>
            <person name="Larimer F."/>
            <person name="Land M."/>
            <person name="Hauser L."/>
            <person name="Markowitz V."/>
            <person name="Cheng J.-F."/>
            <person name="Hugenholtz P."/>
            <person name="Woyke T."/>
            <person name="Wu D."/>
            <person name="Klenk H.-P."/>
            <person name="Eisen J.A."/>
        </authorList>
    </citation>
    <scope>NUCLEOTIDE SEQUENCE [LARGE SCALE GENOMIC DNA]</scope>
    <source>
        <strain evidence="3">ATCC 700099 / DSM 44233 / CIP 104796 / JCM 9543 / NBRC 105858 / Y-104</strain>
    </source>
</reference>
<feature type="transmembrane region" description="Helical" evidence="1">
    <location>
        <begin position="72"/>
        <end position="94"/>
    </location>
</feature>
<proteinExistence type="predicted"/>
<dbReference type="HOGENOM" id="CLU_926964_0_0_11"/>
<dbReference type="AlphaFoldDB" id="C8XKC1"/>
<feature type="transmembrane region" description="Helical" evidence="1">
    <location>
        <begin position="115"/>
        <end position="142"/>
    </location>
</feature>
<accession>C8XKC1</accession>
<evidence type="ECO:0000313" key="3">
    <source>
        <dbReference type="Proteomes" id="UP000002218"/>
    </source>
</evidence>
<evidence type="ECO:0000256" key="1">
    <source>
        <dbReference type="SAM" id="Phobius"/>
    </source>
</evidence>
<protein>
    <recommendedName>
        <fullName evidence="4">Transmembrane transport protein</fullName>
    </recommendedName>
</protein>
<dbReference type="eggNOG" id="COG1277">
    <property type="taxonomic scope" value="Bacteria"/>
</dbReference>
<evidence type="ECO:0000313" key="2">
    <source>
        <dbReference type="EMBL" id="ACV78683.1"/>
    </source>
</evidence>
<name>C8XKC1_NAKMY</name>
<keyword evidence="3" id="KW-1185">Reference proteome</keyword>
<dbReference type="Proteomes" id="UP000002218">
    <property type="component" value="Chromosome"/>
</dbReference>
<dbReference type="InParanoid" id="C8XKC1"/>
<organism evidence="2 3">
    <name type="scientific">Nakamurella multipartita (strain ATCC 700099 / DSM 44233 / CIP 104796 / JCM 9543 / NBRC 105858 / Y-104)</name>
    <name type="common">Microsphaera multipartita</name>
    <dbReference type="NCBI Taxonomy" id="479431"/>
    <lineage>
        <taxon>Bacteria</taxon>
        <taxon>Bacillati</taxon>
        <taxon>Actinomycetota</taxon>
        <taxon>Actinomycetes</taxon>
        <taxon>Nakamurellales</taxon>
        <taxon>Nakamurellaceae</taxon>
        <taxon>Nakamurella</taxon>
    </lineage>
</organism>